<protein>
    <submittedName>
        <fullName evidence="2">Uncharacterized protein</fullName>
    </submittedName>
</protein>
<organism evidence="2">
    <name type="scientific">Candidatus Kentrum sp. MB</name>
    <dbReference type="NCBI Taxonomy" id="2138164"/>
    <lineage>
        <taxon>Bacteria</taxon>
        <taxon>Pseudomonadati</taxon>
        <taxon>Pseudomonadota</taxon>
        <taxon>Gammaproteobacteria</taxon>
        <taxon>Candidatus Kentrum</taxon>
    </lineage>
</organism>
<evidence type="ECO:0000313" key="2">
    <source>
        <dbReference type="EMBL" id="VFK28553.1"/>
    </source>
</evidence>
<evidence type="ECO:0000256" key="1">
    <source>
        <dbReference type="SAM" id="MobiDB-lite"/>
    </source>
</evidence>
<feature type="region of interest" description="Disordered" evidence="1">
    <location>
        <begin position="33"/>
        <end position="73"/>
    </location>
</feature>
<sequence>MIPSRLDRIYPESHLKHEKLNNLTAKLLDSNYESGHKRGKSNPGIDFVINPIRNNKNSTRGKASMSSFITRFR</sequence>
<dbReference type="EMBL" id="CAADFO010000038">
    <property type="protein sequence ID" value="VFK28553.1"/>
    <property type="molecule type" value="Genomic_DNA"/>
</dbReference>
<dbReference type="AlphaFoldDB" id="A0A450XGW3"/>
<accession>A0A450XGW3</accession>
<gene>
    <name evidence="2" type="ORF">BECKMB1821G_GA0114241_103821</name>
</gene>
<name>A0A450XGW3_9GAMM</name>
<reference evidence="2" key="1">
    <citation type="submission" date="2019-02" db="EMBL/GenBank/DDBJ databases">
        <authorList>
            <person name="Gruber-Vodicka R. H."/>
            <person name="Seah K. B. B."/>
        </authorList>
    </citation>
    <scope>NUCLEOTIDE SEQUENCE</scope>
    <source>
        <strain evidence="2">BECK_BZ197</strain>
    </source>
</reference>
<proteinExistence type="predicted"/>
<feature type="compositionally biased region" description="Polar residues" evidence="1">
    <location>
        <begin position="52"/>
        <end position="73"/>
    </location>
</feature>